<dbReference type="InterPro" id="IPR047808">
    <property type="entry name" value="CueP-like"/>
</dbReference>
<protein>
    <submittedName>
        <fullName evidence="2">Uncharacterized protein</fullName>
    </submittedName>
</protein>
<feature type="chain" id="PRO_5026767116" evidence="1">
    <location>
        <begin position="29"/>
        <end position="94"/>
    </location>
</feature>
<evidence type="ECO:0000313" key="2">
    <source>
        <dbReference type="EMBL" id="KAB2334833.1"/>
    </source>
</evidence>
<dbReference type="Pfam" id="PF21172">
    <property type="entry name" value="CueP"/>
    <property type="match status" value="1"/>
</dbReference>
<accession>A0A6L3V6D2</accession>
<feature type="signal peptide" evidence="1">
    <location>
        <begin position="1"/>
        <end position="28"/>
    </location>
</feature>
<comment type="caution">
    <text evidence="2">The sequence shown here is derived from an EMBL/GenBank/DDBJ whole genome shotgun (WGS) entry which is preliminary data.</text>
</comment>
<proteinExistence type="predicted"/>
<dbReference type="PROSITE" id="PS51257">
    <property type="entry name" value="PROKAR_LIPOPROTEIN"/>
    <property type="match status" value="1"/>
</dbReference>
<keyword evidence="1" id="KW-0732">Signal</keyword>
<dbReference type="EMBL" id="WBOS01000005">
    <property type="protein sequence ID" value="KAB2334833.1"/>
    <property type="molecule type" value="Genomic_DNA"/>
</dbReference>
<reference evidence="2 3" key="1">
    <citation type="journal article" date="2016" name="Antonie Van Leeuwenhoek">
        <title>Bacillus depressus sp. nov., isolated from soil of a sunflower field.</title>
        <authorList>
            <person name="Wei X."/>
            <person name="Xin D."/>
            <person name="Xin Y."/>
            <person name="Zhang H."/>
            <person name="Wang T."/>
            <person name="Zhang J."/>
        </authorList>
    </citation>
    <scope>NUCLEOTIDE SEQUENCE [LARGE SCALE GENOMIC DNA]</scope>
    <source>
        <strain evidence="2 3">BZ1</strain>
    </source>
</reference>
<name>A0A6L3V6D2_9BACI</name>
<evidence type="ECO:0000313" key="3">
    <source>
        <dbReference type="Proteomes" id="UP000481030"/>
    </source>
</evidence>
<dbReference type="Proteomes" id="UP000481030">
    <property type="component" value="Unassembled WGS sequence"/>
</dbReference>
<dbReference type="OrthoDB" id="73040at2"/>
<organism evidence="2 3">
    <name type="scientific">Cytobacillus depressus</name>
    <dbReference type="NCBI Taxonomy" id="1602942"/>
    <lineage>
        <taxon>Bacteria</taxon>
        <taxon>Bacillati</taxon>
        <taxon>Bacillota</taxon>
        <taxon>Bacilli</taxon>
        <taxon>Bacillales</taxon>
        <taxon>Bacillaceae</taxon>
        <taxon>Cytobacillus</taxon>
    </lineage>
</organism>
<keyword evidence="3" id="KW-1185">Reference proteome</keyword>
<evidence type="ECO:0000256" key="1">
    <source>
        <dbReference type="SAM" id="SignalP"/>
    </source>
</evidence>
<dbReference type="Gene3D" id="2.60.40.3700">
    <property type="match status" value="1"/>
</dbReference>
<dbReference type="AlphaFoldDB" id="A0A6L3V6D2"/>
<gene>
    <name evidence="2" type="ORF">F7731_13820</name>
</gene>
<sequence length="94" mass="10380">MKIKTFLAILFISIVLVGCGQSSSNEEAALNNNEVENVRELVRDYSLGNIKSKSASITSQQLIVKKSNGNKLAYDLSEEDFFVSIAPYVNKTHP</sequence>